<evidence type="ECO:0000313" key="2">
    <source>
        <dbReference type="Proteomes" id="UP000225706"/>
    </source>
</evidence>
<protein>
    <submittedName>
        <fullName evidence="1">Uncharacterized protein</fullName>
    </submittedName>
</protein>
<dbReference type="EMBL" id="LSMT01000367">
    <property type="protein sequence ID" value="PFX19311.1"/>
    <property type="molecule type" value="Genomic_DNA"/>
</dbReference>
<name>A0A2B4RNX5_STYPI</name>
<dbReference type="Proteomes" id="UP000225706">
    <property type="component" value="Unassembled WGS sequence"/>
</dbReference>
<reference evidence="2" key="1">
    <citation type="journal article" date="2017" name="bioRxiv">
        <title>Comparative analysis of the genomes of Stylophora pistillata and Acropora digitifera provides evidence for extensive differences between species of corals.</title>
        <authorList>
            <person name="Voolstra C.R."/>
            <person name="Li Y."/>
            <person name="Liew Y.J."/>
            <person name="Baumgarten S."/>
            <person name="Zoccola D."/>
            <person name="Flot J.-F."/>
            <person name="Tambutte S."/>
            <person name="Allemand D."/>
            <person name="Aranda M."/>
        </authorList>
    </citation>
    <scope>NUCLEOTIDE SEQUENCE [LARGE SCALE GENOMIC DNA]</scope>
</reference>
<comment type="caution">
    <text evidence="1">The sequence shown here is derived from an EMBL/GenBank/DDBJ whole genome shotgun (WGS) entry which is preliminary data.</text>
</comment>
<organism evidence="1 2">
    <name type="scientific">Stylophora pistillata</name>
    <name type="common">Smooth cauliflower coral</name>
    <dbReference type="NCBI Taxonomy" id="50429"/>
    <lineage>
        <taxon>Eukaryota</taxon>
        <taxon>Metazoa</taxon>
        <taxon>Cnidaria</taxon>
        <taxon>Anthozoa</taxon>
        <taxon>Hexacorallia</taxon>
        <taxon>Scleractinia</taxon>
        <taxon>Astrocoeniina</taxon>
        <taxon>Pocilloporidae</taxon>
        <taxon>Stylophora</taxon>
    </lineage>
</organism>
<dbReference type="OrthoDB" id="366390at2759"/>
<sequence>MEVPSPTGLGSCRSSNTVILSDGISLGEKNSTLPSVEGDAVVSRCSAHGFPSPSAAKHNIRNIVATALEFEADHHECERVLTYTDNDRTKVHLYMQCGTSGIPQELKDTARKSFTDMDVDLEWFDLHKDANEIRKGKSLEYPLGTPLRLNDSQIDQMNKTIKENLHLLAGHRNITAVQPSLKITNSKQTKTPCITLYVLRKGHIPDGECAFPPIFASYPVDVVDGLWLRTGDPWTPNEAQEQSEVLCLGASIGVKEEYAAGTLGAIVKGNETFYALSCNHVMKHSEKSEIVHPAWNDHRNYLNYHLQQYGERVKDILDPISLCAPNKAFEFSLYTDLDEMSAKFEELKQIKQRNLKSSRATERKLSYVDFHENAFRKGHTSPRVIGRYTAGVSGNVTWTDGQQYYIDAAVAELKPDEVISLHESQTAEMIGTGYCPGDVVQTGGAATGPLCKSGRTTGFTDSGCHSKSSLFTNSESYKVTDETRQLANVLKTEVNICTQCADLSGLRHLFSEEDIINYSCGFCELDLEGLKDHLWCKNCLCIDNQYSVRSRPGFTTKGDSGAVLFERFEDETLCGFGIIFGELQHSYGIYSLASPLHIVLETLTKMISQEENFNLTLVSNYTSDV</sequence>
<accession>A0A2B4RNX5</accession>
<keyword evidence="2" id="KW-1185">Reference proteome</keyword>
<evidence type="ECO:0000313" key="1">
    <source>
        <dbReference type="EMBL" id="PFX19311.1"/>
    </source>
</evidence>
<dbReference type="AlphaFoldDB" id="A0A2B4RNX5"/>
<proteinExistence type="predicted"/>
<gene>
    <name evidence="1" type="ORF">AWC38_SpisGene16300</name>
</gene>